<dbReference type="Proteomes" id="UP001337580">
    <property type="component" value="Chromosome"/>
</dbReference>
<dbReference type="Gene3D" id="3.40.50.300">
    <property type="entry name" value="P-loop containing nucleotide triphosphate hydrolases"/>
    <property type="match status" value="1"/>
</dbReference>
<evidence type="ECO:0000256" key="2">
    <source>
        <dbReference type="ARBA" id="ARBA00023134"/>
    </source>
</evidence>
<dbReference type="SMART" id="SM00174">
    <property type="entry name" value="RHO"/>
    <property type="match status" value="1"/>
</dbReference>
<dbReference type="NCBIfam" id="TIGR00231">
    <property type="entry name" value="small_GTP"/>
    <property type="match status" value="1"/>
</dbReference>
<dbReference type="EMBL" id="AP027924">
    <property type="protein sequence ID" value="BED92247.1"/>
    <property type="molecule type" value="Genomic_DNA"/>
</dbReference>
<dbReference type="InterPro" id="IPR050227">
    <property type="entry name" value="Rab"/>
</dbReference>
<dbReference type="KEGG" id="ips:CfP315_0856"/>
<dbReference type="Pfam" id="PF00071">
    <property type="entry name" value="Ras"/>
    <property type="match status" value="1"/>
</dbReference>
<dbReference type="SMART" id="SM00173">
    <property type="entry name" value="RAS"/>
    <property type="match status" value="1"/>
</dbReference>
<protein>
    <submittedName>
        <fullName evidence="3">Rab family GTPase</fullName>
    </submittedName>
</protein>
<dbReference type="GO" id="GO:0003924">
    <property type="term" value="F:GTPase activity"/>
    <property type="evidence" value="ECO:0007669"/>
    <property type="project" value="InterPro"/>
</dbReference>
<dbReference type="SUPFAM" id="SSF52540">
    <property type="entry name" value="P-loop containing nucleoside triphosphate hydrolases"/>
    <property type="match status" value="1"/>
</dbReference>
<proteinExistence type="predicted"/>
<dbReference type="InterPro" id="IPR027417">
    <property type="entry name" value="P-loop_NTPase"/>
</dbReference>
<dbReference type="InterPro" id="IPR001806">
    <property type="entry name" value="Small_GTPase"/>
</dbReference>
<dbReference type="PANTHER" id="PTHR47977">
    <property type="entry name" value="RAS-RELATED PROTEIN RAB"/>
    <property type="match status" value="1"/>
</dbReference>
<dbReference type="SMART" id="SM00175">
    <property type="entry name" value="RAB"/>
    <property type="match status" value="1"/>
</dbReference>
<evidence type="ECO:0000256" key="1">
    <source>
        <dbReference type="ARBA" id="ARBA00022741"/>
    </source>
</evidence>
<name>A0AA48KYV1_9FIRM</name>
<organism evidence="3">
    <name type="scientific">Candidatus Improbicoccus pseudotrichonymphae</name>
    <dbReference type="NCBI Taxonomy" id="3033792"/>
    <lineage>
        <taxon>Bacteria</taxon>
        <taxon>Bacillati</taxon>
        <taxon>Bacillota</taxon>
        <taxon>Clostridia</taxon>
        <taxon>Candidatus Improbicoccus</taxon>
    </lineage>
</organism>
<dbReference type="AlphaFoldDB" id="A0AA48KYV1"/>
<dbReference type="PRINTS" id="PR00449">
    <property type="entry name" value="RASTRNSFRMNG"/>
</dbReference>
<reference evidence="3" key="1">
    <citation type="journal article" date="2023" name="ISME J.">
        <title>Emergence of putative energy parasites within Clostridia revealed by genome analysis of a novel endosymbiotic clade.</title>
        <authorList>
            <person name="Takahashi K."/>
            <person name="Kuwahara H."/>
            <person name="Horikawa Y."/>
            <person name="Izawa K."/>
            <person name="Kato D."/>
            <person name="Inagaki T."/>
            <person name="Yuki M."/>
            <person name="Ohkuma M."/>
            <person name="Hongoh Y."/>
        </authorList>
    </citation>
    <scope>NUCLEOTIDE SEQUENCE</scope>
    <source>
        <strain evidence="3">CfP3-15</strain>
    </source>
</reference>
<sequence length="218" mass="24291">MQNYITLNQKENPPSSYPSKIVVDIILKVCLLGDSQVGKTGFSDVLCGRSFVEKYVPNISATFKLKNKQDTKERMLELQICDTAGQKRYRSLLSTYLQGAQIVCVCFDLNKENGVHTNENKTINIYLRVCVNAVREHCSEDAKLMFIGCKSDSRQEANGNDKIGNAILSLGLDNNKIIKDSNSNNRLFFKTSAKTGDGFKEVQNAISSCMEVRGVETV</sequence>
<dbReference type="PROSITE" id="PS51419">
    <property type="entry name" value="RAB"/>
    <property type="match status" value="1"/>
</dbReference>
<keyword evidence="1" id="KW-0547">Nucleotide-binding</keyword>
<dbReference type="CDD" id="cd00154">
    <property type="entry name" value="Rab"/>
    <property type="match status" value="1"/>
</dbReference>
<accession>A0AA48KYV1</accession>
<evidence type="ECO:0000313" key="3">
    <source>
        <dbReference type="EMBL" id="BED92247.1"/>
    </source>
</evidence>
<dbReference type="GO" id="GO:0005525">
    <property type="term" value="F:GTP binding"/>
    <property type="evidence" value="ECO:0007669"/>
    <property type="project" value="UniProtKB-KW"/>
</dbReference>
<dbReference type="InterPro" id="IPR005225">
    <property type="entry name" value="Small_GTP-bd"/>
</dbReference>
<keyword evidence="2" id="KW-0342">GTP-binding</keyword>
<gene>
    <name evidence="3" type="ORF">CfP315_0856</name>
</gene>